<dbReference type="InterPro" id="IPR016698">
    <property type="entry name" value="Numb/numb-like"/>
</dbReference>
<evidence type="ECO:0000313" key="5">
    <source>
        <dbReference type="EMBL" id="CAB3223401.1"/>
    </source>
</evidence>
<proteinExistence type="predicted"/>
<gene>
    <name evidence="6" type="ORF">APLA_LOCUS12173</name>
    <name evidence="5" type="ORF">APLA_LOCUS1617</name>
</gene>
<dbReference type="Proteomes" id="UP000494256">
    <property type="component" value="Unassembled WGS sequence"/>
</dbReference>
<evidence type="ECO:0000256" key="1">
    <source>
        <dbReference type="ARBA" id="ARBA00022473"/>
    </source>
</evidence>
<evidence type="ECO:0000313" key="6">
    <source>
        <dbReference type="EMBL" id="CAB3247877.1"/>
    </source>
</evidence>
<dbReference type="InterPro" id="IPR006020">
    <property type="entry name" value="PTB/PI_dom"/>
</dbReference>
<evidence type="ECO:0000256" key="3">
    <source>
        <dbReference type="SAM" id="MobiDB-lite"/>
    </source>
</evidence>
<name>A0A8S1AS34_ARCPL</name>
<dbReference type="OrthoDB" id="10070446at2759"/>
<dbReference type="PANTHER" id="PTHR47368">
    <property type="entry name" value="NUMB"/>
    <property type="match status" value="1"/>
</dbReference>
<dbReference type="SUPFAM" id="SSF50729">
    <property type="entry name" value="PH domain-like"/>
    <property type="match status" value="1"/>
</dbReference>
<dbReference type="Gene3D" id="2.30.29.30">
    <property type="entry name" value="Pleckstrin-homology domain (PH domain)/Phosphotyrosine-binding domain (PTB)"/>
    <property type="match status" value="1"/>
</dbReference>
<evidence type="ECO:0000313" key="8">
    <source>
        <dbReference type="Proteomes" id="UP000494256"/>
    </source>
</evidence>
<keyword evidence="2" id="KW-0597">Phosphoprotein</keyword>
<comment type="caution">
    <text evidence="6">The sequence shown here is derived from an EMBL/GenBank/DDBJ whole genome shotgun (WGS) entry which is preliminary data.</text>
</comment>
<dbReference type="SMART" id="SM00462">
    <property type="entry name" value="PTB"/>
    <property type="match status" value="1"/>
</dbReference>
<keyword evidence="7" id="KW-1185">Reference proteome</keyword>
<dbReference type="PROSITE" id="PS01179">
    <property type="entry name" value="PID"/>
    <property type="match status" value="1"/>
</dbReference>
<dbReference type="CDD" id="cd01268">
    <property type="entry name" value="PTB_Numb"/>
    <property type="match status" value="1"/>
</dbReference>
<dbReference type="InterPro" id="IPR011993">
    <property type="entry name" value="PH-like_dom_sf"/>
</dbReference>
<dbReference type="Pfam" id="PF00640">
    <property type="entry name" value="PID"/>
    <property type="match status" value="1"/>
</dbReference>
<dbReference type="EMBL" id="CADEBC010000135">
    <property type="protein sequence ID" value="CAB3223401.1"/>
    <property type="molecule type" value="Genomic_DNA"/>
</dbReference>
<dbReference type="PANTHER" id="PTHR47368:SF2">
    <property type="entry name" value="PID DOMAIN-CONTAINING PROTEIN"/>
    <property type="match status" value="1"/>
</dbReference>
<keyword evidence="1" id="KW-0217">Developmental protein</keyword>
<dbReference type="Proteomes" id="UP000494106">
    <property type="component" value="Unassembled WGS sequence"/>
</dbReference>
<feature type="domain" description="PID" evidence="4">
    <location>
        <begin position="88"/>
        <end position="215"/>
    </location>
</feature>
<sequence length="463" mass="49111">MGNQGSSAHEPFDRAQAAANADLKMKSSVRASLRRSRAGGALSPPRAGMERLRRSFRESFRRRKGSPPESARPHQWHADEAAVRAGTCTFPVKYLGCVEVFESRGMQVCEEALKVLRNSRRRPVRAVLHVSGDGLRVVEEETKGLIVDQTIEKVSFCAPDRNHERGFSYICRDGTTRRWMCHGFLASRDSGERLSHAVGCAFAACLERKQRRDKECAVSMSIDAASHAFTRQGSFRKSGITARRVSEADAGSNNNGCTAVSPAGVAGVAAVAAVTAVAPAVVAPASAVTPRPAPHNPFAVERPHAAPHLLERQGSFRGFAHLNNSSPFKRQMSLRISELPSNLERQRAGLGSPPRALPPAPAAAPAVEPRPELPPSQESSSADPVAAMCQQLSAGLRALAEEPLGATAEPLGVAPGALPHPDAWLGRVARAPALGAAGRAASYAGRTPSTNPFLSPPGTAEAL</sequence>
<dbReference type="InterPro" id="IPR010449">
    <property type="entry name" value="Numb_domain"/>
</dbReference>
<feature type="region of interest" description="Disordered" evidence="3">
    <location>
        <begin position="345"/>
        <end position="385"/>
    </location>
</feature>
<accession>A0A8S1AS34</accession>
<evidence type="ECO:0000259" key="4">
    <source>
        <dbReference type="PROSITE" id="PS01179"/>
    </source>
</evidence>
<reference evidence="7 8" key="1">
    <citation type="submission" date="2020-04" db="EMBL/GenBank/DDBJ databases">
        <authorList>
            <person name="Wallbank WR R."/>
            <person name="Pardo Diaz C."/>
            <person name="Kozak K."/>
            <person name="Martin S."/>
            <person name="Jiggins C."/>
            <person name="Moest M."/>
            <person name="Warren A I."/>
            <person name="Byers J.R.P. K."/>
            <person name="Montejo-Kovacevich G."/>
            <person name="Yen C E."/>
        </authorList>
    </citation>
    <scope>NUCLEOTIDE SEQUENCE [LARGE SCALE GENOMIC DNA]</scope>
</reference>
<organism evidence="6 8">
    <name type="scientific">Arctia plantaginis</name>
    <name type="common">Wood tiger moth</name>
    <name type="synonym">Phalaena plantaginis</name>
    <dbReference type="NCBI Taxonomy" id="874455"/>
    <lineage>
        <taxon>Eukaryota</taxon>
        <taxon>Metazoa</taxon>
        <taxon>Ecdysozoa</taxon>
        <taxon>Arthropoda</taxon>
        <taxon>Hexapoda</taxon>
        <taxon>Insecta</taxon>
        <taxon>Pterygota</taxon>
        <taxon>Neoptera</taxon>
        <taxon>Endopterygota</taxon>
        <taxon>Lepidoptera</taxon>
        <taxon>Glossata</taxon>
        <taxon>Ditrysia</taxon>
        <taxon>Noctuoidea</taxon>
        <taxon>Erebidae</taxon>
        <taxon>Arctiinae</taxon>
        <taxon>Arctia</taxon>
    </lineage>
</organism>
<dbReference type="AlphaFoldDB" id="A0A8S1AS34"/>
<feature type="region of interest" description="Disordered" evidence="3">
    <location>
        <begin position="1"/>
        <end position="53"/>
    </location>
</feature>
<dbReference type="GO" id="GO:0005737">
    <property type="term" value="C:cytoplasm"/>
    <property type="evidence" value="ECO:0007669"/>
    <property type="project" value="TreeGrafter"/>
</dbReference>
<dbReference type="EMBL" id="CADEBD010000337">
    <property type="protein sequence ID" value="CAB3247877.1"/>
    <property type="molecule type" value="Genomic_DNA"/>
</dbReference>
<protein>
    <recommendedName>
        <fullName evidence="4">PID domain-containing protein</fullName>
    </recommendedName>
</protein>
<feature type="region of interest" description="Disordered" evidence="3">
    <location>
        <begin position="441"/>
        <end position="463"/>
    </location>
</feature>
<evidence type="ECO:0000313" key="7">
    <source>
        <dbReference type="Proteomes" id="UP000494106"/>
    </source>
</evidence>
<evidence type="ECO:0000256" key="2">
    <source>
        <dbReference type="ARBA" id="ARBA00022553"/>
    </source>
</evidence>
<dbReference type="FunFam" id="2.30.29.30:FF:000031">
    <property type="entry name" value="protein numb isoform X1"/>
    <property type="match status" value="1"/>
</dbReference>
<dbReference type="Pfam" id="PF06311">
    <property type="entry name" value="NumbF"/>
    <property type="match status" value="1"/>
</dbReference>